<feature type="signal peptide" evidence="1">
    <location>
        <begin position="1"/>
        <end position="21"/>
    </location>
</feature>
<keyword evidence="3" id="KW-1185">Reference proteome</keyword>
<dbReference type="PANTHER" id="PTHR34961">
    <property type="entry name" value="TRANSMEMBRANE PROTEIN"/>
    <property type="match status" value="1"/>
</dbReference>
<dbReference type="InterPro" id="IPR053313">
    <property type="entry name" value="RGF"/>
</dbReference>
<gene>
    <name evidence="2" type="ORF">CASFOL_008436</name>
</gene>
<keyword evidence="1" id="KW-0732">Signal</keyword>
<organism evidence="2 3">
    <name type="scientific">Castilleja foliolosa</name>
    <dbReference type="NCBI Taxonomy" id="1961234"/>
    <lineage>
        <taxon>Eukaryota</taxon>
        <taxon>Viridiplantae</taxon>
        <taxon>Streptophyta</taxon>
        <taxon>Embryophyta</taxon>
        <taxon>Tracheophyta</taxon>
        <taxon>Spermatophyta</taxon>
        <taxon>Magnoliopsida</taxon>
        <taxon>eudicotyledons</taxon>
        <taxon>Gunneridae</taxon>
        <taxon>Pentapetalae</taxon>
        <taxon>asterids</taxon>
        <taxon>lamiids</taxon>
        <taxon>Lamiales</taxon>
        <taxon>Orobanchaceae</taxon>
        <taxon>Pedicularideae</taxon>
        <taxon>Castillejinae</taxon>
        <taxon>Castilleja</taxon>
    </lineage>
</organism>
<name>A0ABD3DYZ5_9LAMI</name>
<accession>A0ABD3DYZ5</accession>
<comment type="caution">
    <text evidence="2">The sequence shown here is derived from an EMBL/GenBank/DDBJ whole genome shotgun (WGS) entry which is preliminary data.</text>
</comment>
<dbReference type="EMBL" id="JAVIJP010000009">
    <property type="protein sequence ID" value="KAL3647468.1"/>
    <property type="molecule type" value="Genomic_DNA"/>
</dbReference>
<dbReference type="AlphaFoldDB" id="A0ABD3DYZ5"/>
<evidence type="ECO:0000313" key="2">
    <source>
        <dbReference type="EMBL" id="KAL3647468.1"/>
    </source>
</evidence>
<evidence type="ECO:0000313" key="3">
    <source>
        <dbReference type="Proteomes" id="UP001632038"/>
    </source>
</evidence>
<dbReference type="Proteomes" id="UP001632038">
    <property type="component" value="Unassembled WGS sequence"/>
</dbReference>
<dbReference type="PANTHER" id="PTHR34961:SF7">
    <property type="entry name" value="TRANSMEMBRANE PROTEIN"/>
    <property type="match status" value="1"/>
</dbReference>
<protein>
    <submittedName>
        <fullName evidence="2">Uncharacterized protein</fullName>
    </submittedName>
</protein>
<sequence length="135" mass="15382">MRSKNCLFILLTCFFMHASYSRHIGLTNYKDFHKPKLSHKRIGLNLVSSNARGTIDRSTSAIISKSKEYQLDKGAINSGNQDGKACLHVILENATKTKGSRFRQLMNIKQNVLLSSEDLFETDYQPPRRKSPIHN</sequence>
<feature type="chain" id="PRO_5044858306" evidence="1">
    <location>
        <begin position="22"/>
        <end position="135"/>
    </location>
</feature>
<proteinExistence type="predicted"/>
<reference evidence="3" key="1">
    <citation type="journal article" date="2024" name="IScience">
        <title>Strigolactones Initiate the Formation of Haustorium-like Structures in Castilleja.</title>
        <authorList>
            <person name="Buerger M."/>
            <person name="Peterson D."/>
            <person name="Chory J."/>
        </authorList>
    </citation>
    <scope>NUCLEOTIDE SEQUENCE [LARGE SCALE GENOMIC DNA]</scope>
</reference>
<evidence type="ECO:0000256" key="1">
    <source>
        <dbReference type="SAM" id="SignalP"/>
    </source>
</evidence>